<dbReference type="GO" id="GO:0051260">
    <property type="term" value="P:protein homooligomerization"/>
    <property type="evidence" value="ECO:0007669"/>
    <property type="project" value="InterPro"/>
</dbReference>
<dbReference type="SUPFAM" id="SSF54695">
    <property type="entry name" value="POZ domain"/>
    <property type="match status" value="1"/>
</dbReference>
<dbReference type="InterPro" id="IPR002913">
    <property type="entry name" value="START_lipid-bd_dom"/>
</dbReference>
<dbReference type="InterPro" id="IPR000210">
    <property type="entry name" value="BTB/POZ_dom"/>
</dbReference>
<dbReference type="GO" id="GO:0031463">
    <property type="term" value="C:Cul3-RING ubiquitin ligase complex"/>
    <property type="evidence" value="ECO:0007669"/>
    <property type="project" value="TreeGrafter"/>
</dbReference>
<dbReference type="GO" id="GO:0043161">
    <property type="term" value="P:proteasome-mediated ubiquitin-dependent protein catabolic process"/>
    <property type="evidence" value="ECO:0007669"/>
    <property type="project" value="TreeGrafter"/>
</dbReference>
<evidence type="ECO:0000259" key="3">
    <source>
        <dbReference type="PROSITE" id="PS50848"/>
    </source>
</evidence>
<dbReference type="PANTHER" id="PTHR14958:SF29">
    <property type="entry name" value="INSOMNIAC, ISOFORM B"/>
    <property type="match status" value="1"/>
</dbReference>
<dbReference type="Gene3D" id="3.30.530.20">
    <property type="match status" value="1"/>
</dbReference>
<keyword evidence="4" id="KW-1185">Reference proteome</keyword>
<dbReference type="FunFam" id="3.30.710.10:FF:000005">
    <property type="entry name" value="Potassium channel tetramerization domain-containing 17"/>
    <property type="match status" value="1"/>
</dbReference>
<feature type="compositionally biased region" description="Basic and acidic residues" evidence="1">
    <location>
        <begin position="287"/>
        <end position="299"/>
    </location>
</feature>
<dbReference type="PANTHER" id="PTHR14958">
    <property type="entry name" value="POTASSIUM CHANNEL TETRAMERISATION DOMAIN CONTAINING PROTEIN"/>
    <property type="match status" value="1"/>
</dbReference>
<dbReference type="GO" id="GO:0008289">
    <property type="term" value="F:lipid binding"/>
    <property type="evidence" value="ECO:0007669"/>
    <property type="project" value="InterPro"/>
</dbReference>
<dbReference type="Pfam" id="PF01852">
    <property type="entry name" value="START"/>
    <property type="match status" value="1"/>
</dbReference>
<dbReference type="SMART" id="SM00225">
    <property type="entry name" value="BTB"/>
    <property type="match status" value="1"/>
</dbReference>
<feature type="domain" description="START" evidence="3">
    <location>
        <begin position="77"/>
        <end position="251"/>
    </location>
</feature>
<dbReference type="Gene3D" id="6.10.140.750">
    <property type="match status" value="1"/>
</dbReference>
<organism evidence="4 5">
    <name type="scientific">Meloidogyne floridensis</name>
    <dbReference type="NCBI Taxonomy" id="298350"/>
    <lineage>
        <taxon>Eukaryota</taxon>
        <taxon>Metazoa</taxon>
        <taxon>Ecdysozoa</taxon>
        <taxon>Nematoda</taxon>
        <taxon>Chromadorea</taxon>
        <taxon>Rhabditida</taxon>
        <taxon>Tylenchina</taxon>
        <taxon>Tylenchomorpha</taxon>
        <taxon>Tylenchoidea</taxon>
        <taxon>Meloidogynidae</taxon>
        <taxon>Meloidogyninae</taxon>
        <taxon>Meloidogyne</taxon>
    </lineage>
</organism>
<dbReference type="Proteomes" id="UP000887560">
    <property type="component" value="Unplaced"/>
</dbReference>
<dbReference type="Gene3D" id="3.30.710.10">
    <property type="entry name" value="Potassium Channel Kv1.1, Chain A"/>
    <property type="match status" value="1"/>
</dbReference>
<sequence length="506" mass="58823">MKSNFRIFISKNFIRTTLLFVNRIRRFGYYFNSSQTTKKILFASLAGFSFQLNEIEETEQQNSLNPPNINQFNHPEQSEGWECMYTDLTIKVFRKRRERNDGSQYFEYQCIGSYKDISVDDFIQAQYDINYRREWDGNINRLEVLEEDYSTGFKIIRWETRYPYPLYPRLYIYLQQKFIDENARTVLVTNKAIDEKIYSFDDSSCVRVTDYNSKLFVRAHGELNENGLDFILIYHDDPKAPIPKKIYDFGVNVIVKGAKIMNVEIDSIELTDPVQHDSDSMASNPKINHEMKDGTKSTDFEETVGTNGILPKSRSWIKLNVGGKLFMTTIQTLCRESGSFLARLSQEDRSLPSEKDESGFYLIDRDSDYFSSVLNYLRHGKVILDHGLSEEGLREEAEFYNLPKLIALCKERIADRERQRKSLTKHVYRVLQCHEDELTNVISAMSDGWKFEQLVPIGQSSHPSESGQPEYLCVVSREYPVSANDGQNNEAVSDRAQFLQMKAMNG</sequence>
<dbReference type="GO" id="GO:0097602">
    <property type="term" value="F:cullin family protein binding"/>
    <property type="evidence" value="ECO:0007669"/>
    <property type="project" value="TreeGrafter"/>
</dbReference>
<evidence type="ECO:0000259" key="2">
    <source>
        <dbReference type="PROSITE" id="PS50097"/>
    </source>
</evidence>
<dbReference type="Pfam" id="PF02214">
    <property type="entry name" value="BTB_2"/>
    <property type="match status" value="1"/>
</dbReference>
<proteinExistence type="predicted"/>
<dbReference type="Gene3D" id="3.30.70.2000">
    <property type="match status" value="1"/>
</dbReference>
<dbReference type="PROSITE" id="PS50848">
    <property type="entry name" value="START"/>
    <property type="match status" value="1"/>
</dbReference>
<dbReference type="SUPFAM" id="SSF55961">
    <property type="entry name" value="Bet v1-like"/>
    <property type="match status" value="1"/>
</dbReference>
<feature type="domain" description="BTB" evidence="2">
    <location>
        <begin position="315"/>
        <end position="386"/>
    </location>
</feature>
<accession>A0A915PBS4</accession>
<dbReference type="GO" id="GO:0005737">
    <property type="term" value="C:cytoplasm"/>
    <property type="evidence" value="ECO:0007669"/>
    <property type="project" value="TreeGrafter"/>
</dbReference>
<dbReference type="InterPro" id="IPR011333">
    <property type="entry name" value="SKP1/BTB/POZ_sf"/>
</dbReference>
<feature type="region of interest" description="Disordered" evidence="1">
    <location>
        <begin position="274"/>
        <end position="300"/>
    </location>
</feature>
<dbReference type="PROSITE" id="PS50097">
    <property type="entry name" value="BTB"/>
    <property type="match status" value="1"/>
</dbReference>
<dbReference type="InterPro" id="IPR023393">
    <property type="entry name" value="START-like_dom_sf"/>
</dbReference>
<dbReference type="CDD" id="cd18362">
    <property type="entry name" value="BTB_POZ_KCTD2-like"/>
    <property type="match status" value="1"/>
</dbReference>
<protein>
    <submittedName>
        <fullName evidence="5">BTB domain-containing protein</fullName>
    </submittedName>
</protein>
<name>A0A915PBS4_9BILA</name>
<dbReference type="WBParaSite" id="scf7180000424470.g13213">
    <property type="protein sequence ID" value="scf7180000424470.g13213"/>
    <property type="gene ID" value="scf7180000424470.g13213"/>
</dbReference>
<dbReference type="InterPro" id="IPR003131">
    <property type="entry name" value="T1-type_BTB"/>
</dbReference>
<evidence type="ECO:0000313" key="5">
    <source>
        <dbReference type="WBParaSite" id="scf7180000424470.g13213"/>
    </source>
</evidence>
<dbReference type="AlphaFoldDB" id="A0A915PBS4"/>
<reference evidence="5" key="1">
    <citation type="submission" date="2022-11" db="UniProtKB">
        <authorList>
            <consortium name="WormBaseParasite"/>
        </authorList>
    </citation>
    <scope>IDENTIFICATION</scope>
</reference>
<evidence type="ECO:0000313" key="4">
    <source>
        <dbReference type="Proteomes" id="UP000887560"/>
    </source>
</evidence>
<evidence type="ECO:0000256" key="1">
    <source>
        <dbReference type="SAM" id="MobiDB-lite"/>
    </source>
</evidence>